<dbReference type="PANTHER" id="PTHR13420:SF7">
    <property type="entry name" value="UPF0235 PROTEIN C15ORF40"/>
    <property type="match status" value="1"/>
</dbReference>
<dbReference type="EMBL" id="KN716303">
    <property type="protein sequence ID" value="KJH47532.1"/>
    <property type="molecule type" value="Genomic_DNA"/>
</dbReference>
<dbReference type="InterPro" id="IPR036591">
    <property type="entry name" value="YggU-like_sf"/>
</dbReference>
<name>A0A0D8XUM3_DICVI</name>
<accession>A0A0D8XUM3</accession>
<evidence type="ECO:0000313" key="3">
    <source>
        <dbReference type="Proteomes" id="UP000053766"/>
    </source>
</evidence>
<dbReference type="InterPro" id="IPR003746">
    <property type="entry name" value="DUF167"/>
</dbReference>
<dbReference type="SMART" id="SM01152">
    <property type="entry name" value="DUF167"/>
    <property type="match status" value="1"/>
</dbReference>
<gene>
    <name evidence="2" type="ORF">DICVIV_06373</name>
</gene>
<reference evidence="2 3" key="1">
    <citation type="submission" date="2013-11" db="EMBL/GenBank/DDBJ databases">
        <title>Draft genome of the bovine lungworm Dictyocaulus viviparus.</title>
        <authorList>
            <person name="Mitreva M."/>
        </authorList>
    </citation>
    <scope>NUCLEOTIDE SEQUENCE [LARGE SCALE GENOMIC DNA]</scope>
    <source>
        <strain evidence="2 3">HannoverDv2000</strain>
    </source>
</reference>
<keyword evidence="3" id="KW-1185">Reference proteome</keyword>
<dbReference type="Gene3D" id="3.30.1200.10">
    <property type="entry name" value="YggU-like"/>
    <property type="match status" value="1"/>
</dbReference>
<evidence type="ECO:0000313" key="2">
    <source>
        <dbReference type="EMBL" id="KJH47532.1"/>
    </source>
</evidence>
<dbReference type="OrthoDB" id="244097at2759"/>
<proteinExistence type="inferred from homology"/>
<dbReference type="STRING" id="29172.A0A0D8XUM3"/>
<dbReference type="AlphaFoldDB" id="A0A0D8XUM3"/>
<dbReference type="GO" id="GO:0005737">
    <property type="term" value="C:cytoplasm"/>
    <property type="evidence" value="ECO:0007669"/>
    <property type="project" value="TreeGrafter"/>
</dbReference>
<sequence>MKCVYLVSLKTIQMSQQRGAITLHRNGTIALRILAKPGAKSTAITDVGEDGIGVAIGAPPREGEANEELVSFIGKILDLKKSEIALDKVSLLN</sequence>
<comment type="similarity">
    <text evidence="1">Belongs to the UPF0235 family.</text>
</comment>
<evidence type="ECO:0000256" key="1">
    <source>
        <dbReference type="ARBA" id="ARBA00010364"/>
    </source>
</evidence>
<dbReference type="Proteomes" id="UP000053766">
    <property type="component" value="Unassembled WGS sequence"/>
</dbReference>
<dbReference type="NCBIfam" id="TIGR00251">
    <property type="entry name" value="DUF167 family protein"/>
    <property type="match status" value="1"/>
</dbReference>
<reference evidence="3" key="2">
    <citation type="journal article" date="2016" name="Sci. Rep.">
        <title>Dictyocaulus viviparus genome, variome and transcriptome elucidate lungworm biology and support future intervention.</title>
        <authorList>
            <person name="McNulty S.N."/>
            <person name="Strube C."/>
            <person name="Rosa B.A."/>
            <person name="Martin J.C."/>
            <person name="Tyagi R."/>
            <person name="Choi Y.J."/>
            <person name="Wang Q."/>
            <person name="Hallsworth Pepin K."/>
            <person name="Zhang X."/>
            <person name="Ozersky P."/>
            <person name="Wilson R.K."/>
            <person name="Sternberg P.W."/>
            <person name="Gasser R.B."/>
            <person name="Mitreva M."/>
        </authorList>
    </citation>
    <scope>NUCLEOTIDE SEQUENCE [LARGE SCALE GENOMIC DNA]</scope>
    <source>
        <strain evidence="3">HannoverDv2000</strain>
    </source>
</reference>
<dbReference type="Pfam" id="PF02594">
    <property type="entry name" value="DUF167"/>
    <property type="match status" value="1"/>
</dbReference>
<organism evidence="2 3">
    <name type="scientific">Dictyocaulus viviparus</name>
    <name type="common">Bovine lungworm</name>
    <dbReference type="NCBI Taxonomy" id="29172"/>
    <lineage>
        <taxon>Eukaryota</taxon>
        <taxon>Metazoa</taxon>
        <taxon>Ecdysozoa</taxon>
        <taxon>Nematoda</taxon>
        <taxon>Chromadorea</taxon>
        <taxon>Rhabditida</taxon>
        <taxon>Rhabditina</taxon>
        <taxon>Rhabditomorpha</taxon>
        <taxon>Strongyloidea</taxon>
        <taxon>Metastrongylidae</taxon>
        <taxon>Dictyocaulus</taxon>
    </lineage>
</organism>
<protein>
    <submittedName>
        <fullName evidence="2">Uncharacterized protein</fullName>
    </submittedName>
</protein>
<dbReference type="PANTHER" id="PTHR13420">
    <property type="entry name" value="UPF0235 PROTEIN C15ORF40"/>
    <property type="match status" value="1"/>
</dbReference>
<dbReference type="SUPFAM" id="SSF69786">
    <property type="entry name" value="YggU-like"/>
    <property type="match status" value="1"/>
</dbReference>